<sequence>MPTKLTTRGRLPALVTACLLGVALPQSAIVAKEKVKPTPAATSQLQVDYSVDIPTIDAVGANLSNDVLSEVLSGNVADHAEELAGLDATSISVPEITLTVTSETEEGSQETALTFTDLLLEDVADGKAARVSLGSVGMVTDKASFDFGTMSAANLNIAGILGLYGLVESDQTELEIIYTDLQAEGGTLEAEEVSCTIGGMTGAQFKARPLKTSFGEMMAISLAMEEDPETVDPALMGQFLKMYADILTAFETSEISFDGMSCDGTTEEGQAMNLSVAGMTMGGMSPGVYPSISMDGFDVVVDGDGSMSLENFTVKPMDLTSTIATLEAAPEMVDEAWLEANARALIPAMEGFGFSGLDIDIPDPDAPDSRIQAKVGSFDLSLADYLNGIPTNLDMSAANVEAQIPENSGDDSLEQLRALGITDINAGFRVAAAWDEATSSIDLEEVSISGVDLASVVLAGKITNAGADLFALDPDTAMAAGMALAVKSLDLTVTDAGLSDIVLAVAAADQDADPETLRPVFAGLAQGTVISMMAGAADAAKLGEAINSFVSGNAKTLIIGIEAKTDPGLGMMDFMAAEEDPTSLIGKVNISAEAK</sequence>
<proteinExistence type="predicted"/>
<evidence type="ECO:0000313" key="2">
    <source>
        <dbReference type="EMBL" id="QYO75105.1"/>
    </source>
</evidence>
<name>A0ABX8WAG7_9HYPH</name>
<dbReference type="Proteomes" id="UP000825799">
    <property type="component" value="Chromosome"/>
</dbReference>
<dbReference type="EMBL" id="CP080590">
    <property type="protein sequence ID" value="QYO75105.1"/>
    <property type="molecule type" value="Genomic_DNA"/>
</dbReference>
<evidence type="ECO:0000256" key="1">
    <source>
        <dbReference type="SAM" id="SignalP"/>
    </source>
</evidence>
<keyword evidence="1" id="KW-0732">Signal</keyword>
<gene>
    <name evidence="2" type="ORF">K1X15_10530</name>
</gene>
<protein>
    <recommendedName>
        <fullName evidence="4">Choice-of-anchor G family protein</fullName>
    </recommendedName>
</protein>
<feature type="chain" id="PRO_5045777336" description="Choice-of-anchor G family protein" evidence="1">
    <location>
        <begin position="29"/>
        <end position="595"/>
    </location>
</feature>
<organism evidence="2 3">
    <name type="scientific">Devosia salina</name>
    <dbReference type="NCBI Taxonomy" id="2860336"/>
    <lineage>
        <taxon>Bacteria</taxon>
        <taxon>Pseudomonadati</taxon>
        <taxon>Pseudomonadota</taxon>
        <taxon>Alphaproteobacteria</taxon>
        <taxon>Hyphomicrobiales</taxon>
        <taxon>Devosiaceae</taxon>
        <taxon>Devosia</taxon>
    </lineage>
</organism>
<evidence type="ECO:0008006" key="4">
    <source>
        <dbReference type="Google" id="ProtNLM"/>
    </source>
</evidence>
<accession>A0ABX8WAG7</accession>
<feature type="signal peptide" evidence="1">
    <location>
        <begin position="1"/>
        <end position="28"/>
    </location>
</feature>
<evidence type="ECO:0000313" key="3">
    <source>
        <dbReference type="Proteomes" id="UP000825799"/>
    </source>
</evidence>
<dbReference type="RefSeq" id="WP_220303569.1">
    <property type="nucleotide sequence ID" value="NZ_CP080590.1"/>
</dbReference>
<reference evidence="2 3" key="1">
    <citation type="submission" date="2021-08" db="EMBL/GenBank/DDBJ databases">
        <title>Devosia salina sp. nov., isolated from the South China Sea sediment.</title>
        <authorList>
            <person name="Zhou Z."/>
        </authorList>
    </citation>
    <scope>NUCLEOTIDE SEQUENCE [LARGE SCALE GENOMIC DNA]</scope>
    <source>
        <strain evidence="2 3">SCS-3</strain>
    </source>
</reference>
<keyword evidence="3" id="KW-1185">Reference proteome</keyword>